<dbReference type="AlphaFoldDB" id="A0A210QS96"/>
<organism evidence="4 5">
    <name type="scientific">Mizuhopecten yessoensis</name>
    <name type="common">Japanese scallop</name>
    <name type="synonym">Patinopecten yessoensis</name>
    <dbReference type="NCBI Taxonomy" id="6573"/>
    <lineage>
        <taxon>Eukaryota</taxon>
        <taxon>Metazoa</taxon>
        <taxon>Spiralia</taxon>
        <taxon>Lophotrochozoa</taxon>
        <taxon>Mollusca</taxon>
        <taxon>Bivalvia</taxon>
        <taxon>Autobranchia</taxon>
        <taxon>Pteriomorphia</taxon>
        <taxon>Pectinida</taxon>
        <taxon>Pectinoidea</taxon>
        <taxon>Pectinidae</taxon>
        <taxon>Mizuhopecten</taxon>
    </lineage>
</organism>
<evidence type="ECO:0000256" key="1">
    <source>
        <dbReference type="ARBA" id="ARBA00022837"/>
    </source>
</evidence>
<evidence type="ECO:0000313" key="5">
    <source>
        <dbReference type="Proteomes" id="UP000242188"/>
    </source>
</evidence>
<comment type="caution">
    <text evidence="4">The sequence shown here is derived from an EMBL/GenBank/DDBJ whole genome shotgun (WGS) entry which is preliminary data.</text>
</comment>
<dbReference type="InterPro" id="IPR011992">
    <property type="entry name" value="EF-hand-dom_pair"/>
</dbReference>
<dbReference type="SMART" id="SM00054">
    <property type="entry name" value="EFh"/>
    <property type="match status" value="2"/>
</dbReference>
<protein>
    <recommendedName>
        <fullName evidence="3">EF-hand domain-containing protein</fullName>
    </recommendedName>
</protein>
<dbReference type="InterPro" id="IPR002048">
    <property type="entry name" value="EF_hand_dom"/>
</dbReference>
<feature type="domain" description="EF-hand" evidence="3">
    <location>
        <begin position="146"/>
        <end position="181"/>
    </location>
</feature>
<keyword evidence="2" id="KW-1133">Transmembrane helix</keyword>
<name>A0A210QS96_MIZYE</name>
<dbReference type="GO" id="GO:0005509">
    <property type="term" value="F:calcium ion binding"/>
    <property type="evidence" value="ECO:0007669"/>
    <property type="project" value="InterPro"/>
</dbReference>
<dbReference type="Gene3D" id="1.10.238.10">
    <property type="entry name" value="EF-hand"/>
    <property type="match status" value="1"/>
</dbReference>
<dbReference type="Pfam" id="PF13202">
    <property type="entry name" value="EF-hand_5"/>
    <property type="match status" value="2"/>
</dbReference>
<dbReference type="InterPro" id="IPR018247">
    <property type="entry name" value="EF_Hand_1_Ca_BS"/>
</dbReference>
<dbReference type="Proteomes" id="UP000242188">
    <property type="component" value="Unassembled WGS sequence"/>
</dbReference>
<proteinExistence type="predicted"/>
<keyword evidence="2" id="KW-0472">Membrane</keyword>
<keyword evidence="2" id="KW-0812">Transmembrane</keyword>
<dbReference type="EMBL" id="NEDP02002202">
    <property type="protein sequence ID" value="OWF51589.1"/>
    <property type="molecule type" value="Genomic_DNA"/>
</dbReference>
<keyword evidence="5" id="KW-1185">Reference proteome</keyword>
<reference evidence="4 5" key="1">
    <citation type="journal article" date="2017" name="Nat. Ecol. Evol.">
        <title>Scallop genome provides insights into evolution of bilaterian karyotype and development.</title>
        <authorList>
            <person name="Wang S."/>
            <person name="Zhang J."/>
            <person name="Jiao W."/>
            <person name="Li J."/>
            <person name="Xun X."/>
            <person name="Sun Y."/>
            <person name="Guo X."/>
            <person name="Huan P."/>
            <person name="Dong B."/>
            <person name="Zhang L."/>
            <person name="Hu X."/>
            <person name="Sun X."/>
            <person name="Wang J."/>
            <person name="Zhao C."/>
            <person name="Wang Y."/>
            <person name="Wang D."/>
            <person name="Huang X."/>
            <person name="Wang R."/>
            <person name="Lv J."/>
            <person name="Li Y."/>
            <person name="Zhang Z."/>
            <person name="Liu B."/>
            <person name="Lu W."/>
            <person name="Hui Y."/>
            <person name="Liang J."/>
            <person name="Zhou Z."/>
            <person name="Hou R."/>
            <person name="Li X."/>
            <person name="Liu Y."/>
            <person name="Li H."/>
            <person name="Ning X."/>
            <person name="Lin Y."/>
            <person name="Zhao L."/>
            <person name="Xing Q."/>
            <person name="Dou J."/>
            <person name="Li Y."/>
            <person name="Mao J."/>
            <person name="Guo H."/>
            <person name="Dou H."/>
            <person name="Li T."/>
            <person name="Mu C."/>
            <person name="Jiang W."/>
            <person name="Fu Q."/>
            <person name="Fu X."/>
            <person name="Miao Y."/>
            <person name="Liu J."/>
            <person name="Yu Q."/>
            <person name="Li R."/>
            <person name="Liao H."/>
            <person name="Li X."/>
            <person name="Kong Y."/>
            <person name="Jiang Z."/>
            <person name="Chourrout D."/>
            <person name="Li R."/>
            <person name="Bao Z."/>
        </authorList>
    </citation>
    <scope>NUCLEOTIDE SEQUENCE [LARGE SCALE GENOMIC DNA]</scope>
    <source>
        <strain evidence="4 5">PY_sf001</strain>
    </source>
</reference>
<gene>
    <name evidence="4" type="ORF">KP79_PYT04605</name>
</gene>
<evidence type="ECO:0000259" key="3">
    <source>
        <dbReference type="PROSITE" id="PS50222"/>
    </source>
</evidence>
<accession>A0A210QS96</accession>
<dbReference type="OrthoDB" id="6132562at2759"/>
<evidence type="ECO:0000256" key="2">
    <source>
        <dbReference type="SAM" id="Phobius"/>
    </source>
</evidence>
<dbReference type="SUPFAM" id="SSF47473">
    <property type="entry name" value="EF-hand"/>
    <property type="match status" value="1"/>
</dbReference>
<sequence>MQWCFINIHDNLHTTFFTLHILVLHISIFLYRCRYSLITSTAHVRRYGAPATTTSPPGTTLSPAVEKFKALVNTEVTALWNGVHHDTDGNLDQGDLDALFKGYDDDGNQQISQSEFLAHFSHNQQNLVVIAQGLFYELDMDNDNEITKSDMQRYYEKIDKNDDGSVDQAEFESYFKDTLTLLFVLQFESQMSTTPAST</sequence>
<feature type="domain" description="EF-hand" evidence="3">
    <location>
        <begin position="91"/>
        <end position="126"/>
    </location>
</feature>
<dbReference type="PROSITE" id="PS00018">
    <property type="entry name" value="EF_HAND_1"/>
    <property type="match status" value="2"/>
</dbReference>
<dbReference type="PROSITE" id="PS50222">
    <property type="entry name" value="EF_HAND_2"/>
    <property type="match status" value="2"/>
</dbReference>
<feature type="transmembrane region" description="Helical" evidence="2">
    <location>
        <begin position="12"/>
        <end position="31"/>
    </location>
</feature>
<evidence type="ECO:0000313" key="4">
    <source>
        <dbReference type="EMBL" id="OWF51589.1"/>
    </source>
</evidence>
<keyword evidence="1" id="KW-0106">Calcium</keyword>